<dbReference type="InterPro" id="IPR044925">
    <property type="entry name" value="His-Me_finger_sf"/>
</dbReference>
<dbReference type="Pfam" id="PF13392">
    <property type="entry name" value="HNH_3"/>
    <property type="match status" value="1"/>
</dbReference>
<proteinExistence type="predicted"/>
<dbReference type="Proteomes" id="UP001589610">
    <property type="component" value="Unassembled WGS sequence"/>
</dbReference>
<protein>
    <submittedName>
        <fullName evidence="2">HNH endonuclease</fullName>
    </submittedName>
</protein>
<keyword evidence="2" id="KW-0540">Nuclease</keyword>
<evidence type="ECO:0000313" key="3">
    <source>
        <dbReference type="Proteomes" id="UP001589610"/>
    </source>
</evidence>
<organism evidence="2 3">
    <name type="scientific">Streptosporangium vulgare</name>
    <dbReference type="NCBI Taxonomy" id="46190"/>
    <lineage>
        <taxon>Bacteria</taxon>
        <taxon>Bacillati</taxon>
        <taxon>Actinomycetota</taxon>
        <taxon>Actinomycetes</taxon>
        <taxon>Streptosporangiales</taxon>
        <taxon>Streptosporangiaceae</taxon>
        <taxon>Streptosporangium</taxon>
    </lineage>
</organism>
<dbReference type="Gene3D" id="3.90.75.20">
    <property type="match status" value="1"/>
</dbReference>
<dbReference type="EMBL" id="JBHMBS010000031">
    <property type="protein sequence ID" value="MFB9681217.1"/>
    <property type="molecule type" value="Genomic_DNA"/>
</dbReference>
<sequence>MSTLDVAGRANPSQPVCAFARCSRLAIADGVCGFHSQRSAICPEETCDRPVSCQGRCDAHYRQFRKTGKTQKLRDRSGNGRIVDGNGYIIVKRPDHPEARKNGWVSEHRMVMSDHLGRPLWPDEYVHHKNGNRVDNRLENLELWSGSQPPGQRIVDKLIWAREIIERYGSHPEFSP</sequence>
<keyword evidence="2" id="KW-0255">Endonuclease</keyword>
<keyword evidence="2" id="KW-0378">Hydrolase</keyword>
<dbReference type="SUPFAM" id="SSF54060">
    <property type="entry name" value="His-Me finger endonucleases"/>
    <property type="match status" value="1"/>
</dbReference>
<keyword evidence="3" id="KW-1185">Reference proteome</keyword>
<comment type="caution">
    <text evidence="2">The sequence shown here is derived from an EMBL/GenBank/DDBJ whole genome shotgun (WGS) entry which is preliminary data.</text>
</comment>
<evidence type="ECO:0000259" key="1">
    <source>
        <dbReference type="Pfam" id="PF13392"/>
    </source>
</evidence>
<name>A0ABV5TQ06_9ACTN</name>
<evidence type="ECO:0000313" key="2">
    <source>
        <dbReference type="EMBL" id="MFB9681217.1"/>
    </source>
</evidence>
<accession>A0ABV5TQ06</accession>
<feature type="domain" description="HNH nuclease" evidence="1">
    <location>
        <begin position="108"/>
        <end position="145"/>
    </location>
</feature>
<dbReference type="GO" id="GO:0004519">
    <property type="term" value="F:endonuclease activity"/>
    <property type="evidence" value="ECO:0007669"/>
    <property type="project" value="UniProtKB-KW"/>
</dbReference>
<gene>
    <name evidence="2" type="ORF">ACFFRH_37555</name>
</gene>
<reference evidence="2 3" key="1">
    <citation type="submission" date="2024-09" db="EMBL/GenBank/DDBJ databases">
        <authorList>
            <person name="Sun Q."/>
            <person name="Mori K."/>
        </authorList>
    </citation>
    <scope>NUCLEOTIDE SEQUENCE [LARGE SCALE GENOMIC DNA]</scope>
    <source>
        <strain evidence="2 3">JCM 3028</strain>
    </source>
</reference>
<dbReference type="InterPro" id="IPR003615">
    <property type="entry name" value="HNH_nuc"/>
</dbReference>
<dbReference type="RefSeq" id="WP_344747084.1">
    <property type="nucleotide sequence ID" value="NZ_BAAAWW010000117.1"/>
</dbReference>